<organism evidence="1 2">
    <name type="scientific">Trichinella pseudospiralis</name>
    <name type="common">Parasitic roundworm</name>
    <dbReference type="NCBI Taxonomy" id="6337"/>
    <lineage>
        <taxon>Eukaryota</taxon>
        <taxon>Metazoa</taxon>
        <taxon>Ecdysozoa</taxon>
        <taxon>Nematoda</taxon>
        <taxon>Enoplea</taxon>
        <taxon>Dorylaimia</taxon>
        <taxon>Trichinellida</taxon>
        <taxon>Trichinellidae</taxon>
        <taxon>Trichinella</taxon>
    </lineage>
</organism>
<dbReference type="EMBL" id="JYDT01000055">
    <property type="protein sequence ID" value="KRY87468.1"/>
    <property type="molecule type" value="Genomic_DNA"/>
</dbReference>
<protein>
    <submittedName>
        <fullName evidence="1">Uncharacterized protein</fullName>
    </submittedName>
</protein>
<evidence type="ECO:0000313" key="1">
    <source>
        <dbReference type="EMBL" id="KRY87468.1"/>
    </source>
</evidence>
<gene>
    <name evidence="1" type="ORF">T4D_15886</name>
</gene>
<dbReference type="AlphaFoldDB" id="A0A0V1FNB9"/>
<dbReference type="Proteomes" id="UP000054995">
    <property type="component" value="Unassembled WGS sequence"/>
</dbReference>
<sequence>MGTINSRKTGGCGKNENKNYLLWSIFRGIFGNIFIKSEELLWRSEIRNIEKAIDFVTVVETENNFERRELLNRMLVLRLDCPFNVVH</sequence>
<comment type="caution">
    <text evidence="1">The sequence shown here is derived from an EMBL/GenBank/DDBJ whole genome shotgun (WGS) entry which is preliminary data.</text>
</comment>
<reference evidence="1 2" key="1">
    <citation type="submission" date="2015-01" db="EMBL/GenBank/DDBJ databases">
        <title>Evolution of Trichinella species and genotypes.</title>
        <authorList>
            <person name="Korhonen P.K."/>
            <person name="Edoardo P."/>
            <person name="Giuseppe L.R."/>
            <person name="Gasser R.B."/>
        </authorList>
    </citation>
    <scope>NUCLEOTIDE SEQUENCE [LARGE SCALE GENOMIC DNA]</scope>
    <source>
        <strain evidence="1">ISS470</strain>
    </source>
</reference>
<proteinExistence type="predicted"/>
<keyword evidence="2" id="KW-1185">Reference proteome</keyword>
<accession>A0A0V1FNB9</accession>
<evidence type="ECO:0000313" key="2">
    <source>
        <dbReference type="Proteomes" id="UP000054995"/>
    </source>
</evidence>
<name>A0A0V1FNB9_TRIPS</name>